<evidence type="ECO:0000313" key="3">
    <source>
        <dbReference type="EMBL" id="EPQ62127.1"/>
    </source>
</evidence>
<feature type="signal peptide" evidence="2">
    <location>
        <begin position="1"/>
        <end position="21"/>
    </location>
</feature>
<feature type="region of interest" description="Disordered" evidence="1">
    <location>
        <begin position="31"/>
        <end position="88"/>
    </location>
</feature>
<feature type="non-terminal residue" evidence="4">
    <location>
        <position position="145"/>
    </location>
</feature>
<feature type="compositionally biased region" description="Low complexity" evidence="1">
    <location>
        <begin position="53"/>
        <end position="64"/>
    </location>
</feature>
<evidence type="ECO:0000256" key="1">
    <source>
        <dbReference type="SAM" id="MobiDB-lite"/>
    </source>
</evidence>
<evidence type="ECO:0000256" key="2">
    <source>
        <dbReference type="SAM" id="SignalP"/>
    </source>
</evidence>
<name>A0A061HD29_BLUGR</name>
<protein>
    <submittedName>
        <fullName evidence="4">BgtAcSP-30464</fullName>
    </submittedName>
</protein>
<evidence type="ECO:0000313" key="5">
    <source>
        <dbReference type="Proteomes" id="UP000053110"/>
    </source>
</evidence>
<keyword evidence="2" id="KW-0732">Signal</keyword>
<dbReference type="Proteomes" id="UP000053110">
    <property type="component" value="Unassembled WGS sequence"/>
</dbReference>
<evidence type="ECO:0000313" key="4">
    <source>
        <dbReference type="EMBL" id="SUZ13155.1"/>
    </source>
</evidence>
<dbReference type="HOGENOM" id="CLU_1786532_0_0_1"/>
<reference evidence="4" key="3">
    <citation type="submission" date="2018-07" db="EMBL/GenBank/DDBJ databases">
        <authorList>
            <person name="Quirk P.G."/>
            <person name="Krulwich T.A."/>
        </authorList>
    </citation>
    <scope>NUCLEOTIDE SEQUENCE</scope>
    <source>
        <strain evidence="4">96224</strain>
    </source>
</reference>
<dbReference type="OrthoDB" id="3519533at2759"/>
<reference evidence="3" key="2">
    <citation type="submission" date="2013-01" db="EMBL/GenBank/DDBJ databases">
        <title>The wheat powdery mildew genome reveals unique evolution of an obligate biotroph.</title>
        <authorList>
            <person name="Oberhaensli S."/>
            <person name="Wicker T."/>
            <person name="Keller B."/>
        </authorList>
    </citation>
    <scope>NUCLEOTIDE SEQUENCE</scope>
    <source>
        <strain evidence="3">96224</strain>
    </source>
</reference>
<dbReference type="EMBL" id="KE375191">
    <property type="protein sequence ID" value="EPQ62127.1"/>
    <property type="molecule type" value="Genomic_DNA"/>
</dbReference>
<organism evidence="4">
    <name type="scientific">Blumeria graminis f. sp. tritici 96224</name>
    <dbReference type="NCBI Taxonomy" id="1268274"/>
    <lineage>
        <taxon>Eukaryota</taxon>
        <taxon>Fungi</taxon>
        <taxon>Dikarya</taxon>
        <taxon>Ascomycota</taxon>
        <taxon>Pezizomycotina</taxon>
        <taxon>Leotiomycetes</taxon>
        <taxon>Erysiphales</taxon>
        <taxon>Erysiphaceae</taxon>
        <taxon>Blumeria</taxon>
    </lineage>
</organism>
<dbReference type="EMBL" id="UIGY01000218">
    <property type="protein sequence ID" value="SUZ13155.1"/>
    <property type="molecule type" value="Genomic_DNA"/>
</dbReference>
<proteinExistence type="predicted"/>
<feature type="chain" id="PRO_5044538246" evidence="2">
    <location>
        <begin position="22"/>
        <end position="145"/>
    </location>
</feature>
<sequence>MAHQVFLLTTQLLADLQNLQATPSDPALALLTAHEKRANASRATPKESHHPDPSVSPSPGSAAGFLLKQTTTDRERLESSLGNKSPGESFEMVETLLKLVETREQIIQNVETGMTRAKERVDIIATKYTGSNEKEFMDDSWSAWQ</sequence>
<feature type="compositionally biased region" description="Basic and acidic residues" evidence="1">
    <location>
        <begin position="33"/>
        <end position="52"/>
    </location>
</feature>
<accession>A0A061HD29</accession>
<reference evidence="5" key="1">
    <citation type="journal article" date="2013" name="Nat. Genet.">
        <title>The wheat powdery mildew genome shows the unique evolution of an obligate biotroph.</title>
        <authorList>
            <person name="Wicker T."/>
            <person name="Oberhaensli S."/>
            <person name="Parlange F."/>
            <person name="Buchmann J.P."/>
            <person name="Shatalina M."/>
            <person name="Roffler S."/>
            <person name="Ben-David R."/>
            <person name="Dolezel J."/>
            <person name="Simkova H."/>
            <person name="Schulze-Lefert P."/>
            <person name="Spanu P.D."/>
            <person name="Bruggmann R."/>
            <person name="Amselem J."/>
            <person name="Quesneville H."/>
            <person name="Ver Loren van Themaat E."/>
            <person name="Paape T."/>
            <person name="Shimizu K.K."/>
            <person name="Keller B."/>
        </authorList>
    </citation>
    <scope>NUCLEOTIDE SEQUENCE [LARGE SCALE GENOMIC DNA]</scope>
    <source>
        <strain evidence="5">96224</strain>
    </source>
</reference>
<dbReference type="AlphaFoldDB" id="A0A061HD29"/>
<gene>
    <name evidence="3" type="ORF">BGT96224_AcSP30464</name>
    <name evidence="4" type="ORF">BGT96224V2_LOCUS6320</name>
</gene>